<keyword evidence="3" id="KW-1185">Reference proteome</keyword>
<evidence type="ECO:0000313" key="3">
    <source>
        <dbReference type="Proteomes" id="UP000789572"/>
    </source>
</evidence>
<reference evidence="2" key="1">
    <citation type="submission" date="2021-06" db="EMBL/GenBank/DDBJ databases">
        <authorList>
            <person name="Kallberg Y."/>
            <person name="Tangrot J."/>
            <person name="Rosling A."/>
        </authorList>
    </citation>
    <scope>NUCLEOTIDE SEQUENCE</scope>
    <source>
        <strain evidence="2">IA702</strain>
    </source>
</reference>
<dbReference type="Proteomes" id="UP000789572">
    <property type="component" value="Unassembled WGS sequence"/>
</dbReference>
<accession>A0A9N9DS03</accession>
<name>A0A9N9DS03_9GLOM</name>
<dbReference type="Gene3D" id="3.40.50.300">
    <property type="entry name" value="P-loop containing nucleotide triphosphate hydrolases"/>
    <property type="match status" value="1"/>
</dbReference>
<organism evidence="2 3">
    <name type="scientific">Paraglomus occultum</name>
    <dbReference type="NCBI Taxonomy" id="144539"/>
    <lineage>
        <taxon>Eukaryota</taxon>
        <taxon>Fungi</taxon>
        <taxon>Fungi incertae sedis</taxon>
        <taxon>Mucoromycota</taxon>
        <taxon>Glomeromycotina</taxon>
        <taxon>Glomeromycetes</taxon>
        <taxon>Paraglomerales</taxon>
        <taxon>Paraglomeraceae</taxon>
        <taxon>Paraglomus</taxon>
    </lineage>
</organism>
<gene>
    <name evidence="2" type="ORF">POCULU_LOCUS9720</name>
</gene>
<sequence>YACLTKSGTGSTSQTKKIQVEEKEIDGITYRLIDTVGIGDTGLTEGSKRSPKTSGFTARASQPPNHSATVASYIDSGSFDSSYSPYSFTAQLFATITILEL</sequence>
<proteinExistence type="predicted"/>
<feature type="compositionally biased region" description="Polar residues" evidence="1">
    <location>
        <begin position="52"/>
        <end position="67"/>
    </location>
</feature>
<feature type="region of interest" description="Disordered" evidence="1">
    <location>
        <begin position="41"/>
        <end position="67"/>
    </location>
</feature>
<comment type="caution">
    <text evidence="2">The sequence shown here is derived from an EMBL/GenBank/DDBJ whole genome shotgun (WGS) entry which is preliminary data.</text>
</comment>
<protein>
    <submittedName>
        <fullName evidence="2">7896_t:CDS:1</fullName>
    </submittedName>
</protein>
<evidence type="ECO:0000256" key="1">
    <source>
        <dbReference type="SAM" id="MobiDB-lite"/>
    </source>
</evidence>
<dbReference type="AlphaFoldDB" id="A0A9N9DS03"/>
<feature type="non-terminal residue" evidence="2">
    <location>
        <position position="1"/>
    </location>
</feature>
<evidence type="ECO:0000313" key="2">
    <source>
        <dbReference type="EMBL" id="CAG8646688.1"/>
    </source>
</evidence>
<dbReference type="EMBL" id="CAJVPJ010003951">
    <property type="protein sequence ID" value="CAG8646688.1"/>
    <property type="molecule type" value="Genomic_DNA"/>
</dbReference>
<dbReference type="InterPro" id="IPR027417">
    <property type="entry name" value="P-loop_NTPase"/>
</dbReference>